<dbReference type="InterPro" id="IPR001623">
    <property type="entry name" value="DnaJ_domain"/>
</dbReference>
<keyword evidence="1" id="KW-1133">Transmembrane helix</keyword>
<dbReference type="GO" id="GO:0030288">
    <property type="term" value="C:outer membrane-bounded periplasmic space"/>
    <property type="evidence" value="ECO:0007669"/>
    <property type="project" value="TreeGrafter"/>
</dbReference>
<proteinExistence type="predicted"/>
<organism evidence="3 4">
    <name type="scientific">Candidatus Daviesbacteria bacterium RIFCSPHIGHO2_01_FULL_41_23</name>
    <dbReference type="NCBI Taxonomy" id="1797764"/>
    <lineage>
        <taxon>Bacteria</taxon>
        <taxon>Candidatus Daviesiibacteriota</taxon>
    </lineage>
</organism>
<dbReference type="InterPro" id="IPR029045">
    <property type="entry name" value="ClpP/crotonase-like_dom_sf"/>
</dbReference>
<dbReference type="InterPro" id="IPR005151">
    <property type="entry name" value="Tail-specific_protease"/>
</dbReference>
<keyword evidence="1" id="KW-0812">Transmembrane</keyword>
<dbReference type="Gene3D" id="3.90.226.10">
    <property type="entry name" value="2-enoyl-CoA Hydratase, Chain A, domain 1"/>
    <property type="match status" value="1"/>
</dbReference>
<evidence type="ECO:0000259" key="2">
    <source>
        <dbReference type="PROSITE" id="PS50076"/>
    </source>
</evidence>
<name>A0A1F5IR33_9BACT</name>
<evidence type="ECO:0000313" key="4">
    <source>
        <dbReference type="Proteomes" id="UP000176336"/>
    </source>
</evidence>
<dbReference type="AlphaFoldDB" id="A0A1F5IR33"/>
<dbReference type="PANTHER" id="PTHR32060:SF22">
    <property type="entry name" value="CARBOXYL-TERMINAL-PROCESSING PEPTIDASE 3, CHLOROPLASTIC"/>
    <property type="match status" value="1"/>
</dbReference>
<dbReference type="GO" id="GO:0007165">
    <property type="term" value="P:signal transduction"/>
    <property type="evidence" value="ECO:0007669"/>
    <property type="project" value="TreeGrafter"/>
</dbReference>
<keyword evidence="1" id="KW-0472">Membrane</keyword>
<dbReference type="PROSITE" id="PS50076">
    <property type="entry name" value="DNAJ_2"/>
    <property type="match status" value="1"/>
</dbReference>
<dbReference type="Gene3D" id="1.10.287.110">
    <property type="entry name" value="DnaJ domain"/>
    <property type="match status" value="1"/>
</dbReference>
<dbReference type="InterPro" id="IPR036869">
    <property type="entry name" value="J_dom_sf"/>
</dbReference>
<dbReference type="SUPFAM" id="SSF52096">
    <property type="entry name" value="ClpP/crotonase"/>
    <property type="match status" value="1"/>
</dbReference>
<dbReference type="SMART" id="SM00245">
    <property type="entry name" value="TSPc"/>
    <property type="match status" value="1"/>
</dbReference>
<dbReference type="EMBL" id="MFCR01000008">
    <property type="protein sequence ID" value="OGE18831.1"/>
    <property type="molecule type" value="Genomic_DNA"/>
</dbReference>
<dbReference type="SUPFAM" id="SSF46565">
    <property type="entry name" value="Chaperone J-domain"/>
    <property type="match status" value="1"/>
</dbReference>
<dbReference type="PANTHER" id="PTHR32060">
    <property type="entry name" value="TAIL-SPECIFIC PROTEASE"/>
    <property type="match status" value="1"/>
</dbReference>
<dbReference type="GO" id="GO:0004175">
    <property type="term" value="F:endopeptidase activity"/>
    <property type="evidence" value="ECO:0007669"/>
    <property type="project" value="TreeGrafter"/>
</dbReference>
<feature type="transmembrane region" description="Helical" evidence="1">
    <location>
        <begin position="30"/>
        <end position="48"/>
    </location>
</feature>
<dbReference type="Proteomes" id="UP000176336">
    <property type="component" value="Unassembled WGS sequence"/>
</dbReference>
<sequence length="451" mass="50501">MIDNISIFNYNTLVQIYLQNNMLKIPSQKLFGKLLILIIVFTVGLGLGREYFTKNPVLQQKAFTEKQEALFISEIYDKIKENYWNNISDAELLDLFKLSLTQNGTSLTVAKFENKDKLLEAVSKTAESMSGEQKNNVLTTVVGSVLTSLAPAGRSGLYTEKQEQQLKNTVANINPEKDLYKDLGLSKGASETAVQQAYATQSAKLAQDKSPEAQEKLKALTYAKDTLTQADTKKRYDANQVEPTFFSKIASSGILYIQFKKFSPTSLDEFQKTFESYKGDPSLNALIFDLRGNIGGAIDATAYFLGYFLGKGQYAFDFYHKGEYLPFKTMTDKLPSVSKYKQIVILVDQNTQSSAEIMAAALKKYHVGVVLGVPTKGWGTVERVFPLDNQISSKEKYSIFLVHSLTLRDDNQPIEGRGVDPDISIKDPDWPQKLLLYFNNSSLVETVKSLL</sequence>
<dbReference type="GO" id="GO:0006508">
    <property type="term" value="P:proteolysis"/>
    <property type="evidence" value="ECO:0007669"/>
    <property type="project" value="InterPro"/>
</dbReference>
<reference evidence="3 4" key="1">
    <citation type="journal article" date="2016" name="Nat. Commun.">
        <title>Thousands of microbial genomes shed light on interconnected biogeochemical processes in an aquifer system.</title>
        <authorList>
            <person name="Anantharaman K."/>
            <person name="Brown C.T."/>
            <person name="Hug L.A."/>
            <person name="Sharon I."/>
            <person name="Castelle C.J."/>
            <person name="Probst A.J."/>
            <person name="Thomas B.C."/>
            <person name="Singh A."/>
            <person name="Wilkins M.J."/>
            <person name="Karaoz U."/>
            <person name="Brodie E.L."/>
            <person name="Williams K.H."/>
            <person name="Hubbard S.S."/>
            <person name="Banfield J.F."/>
        </authorList>
    </citation>
    <scope>NUCLEOTIDE SEQUENCE [LARGE SCALE GENOMIC DNA]</scope>
</reference>
<dbReference type="GO" id="GO:0008236">
    <property type="term" value="F:serine-type peptidase activity"/>
    <property type="evidence" value="ECO:0007669"/>
    <property type="project" value="InterPro"/>
</dbReference>
<evidence type="ECO:0000256" key="1">
    <source>
        <dbReference type="SAM" id="Phobius"/>
    </source>
</evidence>
<feature type="domain" description="J" evidence="2">
    <location>
        <begin position="178"/>
        <end position="240"/>
    </location>
</feature>
<evidence type="ECO:0000313" key="3">
    <source>
        <dbReference type="EMBL" id="OGE18831.1"/>
    </source>
</evidence>
<accession>A0A1F5IR33</accession>
<dbReference type="Pfam" id="PF03572">
    <property type="entry name" value="Peptidase_S41"/>
    <property type="match status" value="1"/>
</dbReference>
<protein>
    <recommendedName>
        <fullName evidence="2">J domain-containing protein</fullName>
    </recommendedName>
</protein>
<dbReference type="Pfam" id="PF00226">
    <property type="entry name" value="DnaJ"/>
    <property type="match status" value="1"/>
</dbReference>
<gene>
    <name evidence="3" type="ORF">A2871_02450</name>
</gene>
<comment type="caution">
    <text evidence="3">The sequence shown here is derived from an EMBL/GenBank/DDBJ whole genome shotgun (WGS) entry which is preliminary data.</text>
</comment>
<dbReference type="CDD" id="cd06567">
    <property type="entry name" value="Peptidase_S41"/>
    <property type="match status" value="1"/>
</dbReference>